<evidence type="ECO:0000256" key="1">
    <source>
        <dbReference type="ARBA" id="ARBA00006987"/>
    </source>
</evidence>
<dbReference type="InterPro" id="IPR005064">
    <property type="entry name" value="BUG"/>
</dbReference>
<protein>
    <submittedName>
        <fullName evidence="4">Tripartite tricarboxylate transporter substrate binding protein</fullName>
    </submittedName>
</protein>
<dbReference type="PROSITE" id="PS51257">
    <property type="entry name" value="PROKAR_LIPOPROTEIN"/>
    <property type="match status" value="1"/>
</dbReference>
<reference evidence="4 5" key="1">
    <citation type="submission" date="2019-03" db="EMBL/GenBank/DDBJ databases">
        <authorList>
            <person name="Liu G."/>
        </authorList>
    </citation>
    <scope>NUCLEOTIDE SEQUENCE [LARGE SCALE GENOMIC DNA]</scope>
    <source>
        <strain evidence="4 5">DSM 19099</strain>
    </source>
</reference>
<comment type="caution">
    <text evidence="4">The sequence shown here is derived from an EMBL/GenBank/DDBJ whole genome shotgun (WGS) entry which is preliminary data.</text>
</comment>
<evidence type="ECO:0000256" key="2">
    <source>
        <dbReference type="SAM" id="MobiDB-lite"/>
    </source>
</evidence>
<evidence type="ECO:0000313" key="5">
    <source>
        <dbReference type="Proteomes" id="UP000298210"/>
    </source>
</evidence>
<dbReference type="Gene3D" id="3.40.190.10">
    <property type="entry name" value="Periplasmic binding protein-like II"/>
    <property type="match status" value="1"/>
</dbReference>
<dbReference type="PANTHER" id="PTHR42928">
    <property type="entry name" value="TRICARBOXYLATE-BINDING PROTEIN"/>
    <property type="match status" value="1"/>
</dbReference>
<dbReference type="EMBL" id="SNUX01000003">
    <property type="protein sequence ID" value="TES47764.1"/>
    <property type="molecule type" value="Genomic_DNA"/>
</dbReference>
<dbReference type="Proteomes" id="UP000298210">
    <property type="component" value="Unassembled WGS sequence"/>
</dbReference>
<dbReference type="AlphaFoldDB" id="A0A4Y7WHN4"/>
<proteinExistence type="inferred from homology"/>
<dbReference type="InterPro" id="IPR042100">
    <property type="entry name" value="Bug_dom1"/>
</dbReference>
<accession>A0A4Y7WHN4</accession>
<comment type="similarity">
    <text evidence="1">Belongs to the UPF0065 (bug) family.</text>
</comment>
<evidence type="ECO:0000313" key="4">
    <source>
        <dbReference type="EMBL" id="TES47764.1"/>
    </source>
</evidence>
<feature type="chain" id="PRO_5039367245" evidence="3">
    <location>
        <begin position="25"/>
        <end position="346"/>
    </location>
</feature>
<organism evidence="4 5">
    <name type="scientific">Shouchella lehensis</name>
    <dbReference type="NCBI Taxonomy" id="300825"/>
    <lineage>
        <taxon>Bacteria</taxon>
        <taxon>Bacillati</taxon>
        <taxon>Bacillota</taxon>
        <taxon>Bacilli</taxon>
        <taxon>Bacillales</taxon>
        <taxon>Bacillaceae</taxon>
        <taxon>Shouchella</taxon>
    </lineage>
</organism>
<sequence length="346" mass="38027">MFSKRVFVLLFLILFLSSCNPVTTGVESETYPSRSITGVIPFGPGGGADSIARVISQHTEPILGKSIVLQNVEGGAGSIAAYDVHKDPANGYKILFGAENPNLYRTTGISDLSYHDYEPIMLFARTVPVVIVHPDSPFQTLDDLIEQAEADPGKILMATTGPVGTSGVVTSMLGLDFAMVPYKGEGASITGLMGKQIEASIVSLPSAYNYILANKVRVLGIVNDTRLEDFGDWPALGEVAPDYLEHLPWGAYYGAYVKKGTPEPIIEELRDSFTQAFHTDEFQSFIERSKMIPLGLTGDEALAYQTEWESRTNWFLYQSGFAEHPSNYNIPIPRNETQKERKNPFD</sequence>
<dbReference type="SUPFAM" id="SSF53850">
    <property type="entry name" value="Periplasmic binding protein-like II"/>
    <property type="match status" value="1"/>
</dbReference>
<feature type="compositionally biased region" description="Basic and acidic residues" evidence="2">
    <location>
        <begin position="336"/>
        <end position="346"/>
    </location>
</feature>
<name>A0A4Y7WHN4_9BACI</name>
<keyword evidence="3" id="KW-0732">Signal</keyword>
<feature type="region of interest" description="Disordered" evidence="2">
    <location>
        <begin position="327"/>
        <end position="346"/>
    </location>
</feature>
<dbReference type="Pfam" id="PF03401">
    <property type="entry name" value="TctC"/>
    <property type="match status" value="1"/>
</dbReference>
<dbReference type="RefSeq" id="WP_134259226.1">
    <property type="nucleotide sequence ID" value="NZ_LDIM01000005.1"/>
</dbReference>
<dbReference type="CDD" id="cd07012">
    <property type="entry name" value="PBP2_Bug_TTT"/>
    <property type="match status" value="1"/>
</dbReference>
<gene>
    <name evidence="4" type="ORF">E2L03_11405</name>
</gene>
<dbReference type="Gene3D" id="3.40.190.150">
    <property type="entry name" value="Bordetella uptake gene, domain 1"/>
    <property type="match status" value="1"/>
</dbReference>
<dbReference type="PIRSF" id="PIRSF017082">
    <property type="entry name" value="YflP"/>
    <property type="match status" value="1"/>
</dbReference>
<dbReference type="PANTHER" id="PTHR42928:SF5">
    <property type="entry name" value="BLR1237 PROTEIN"/>
    <property type="match status" value="1"/>
</dbReference>
<evidence type="ECO:0000256" key="3">
    <source>
        <dbReference type="SAM" id="SignalP"/>
    </source>
</evidence>
<feature type="signal peptide" evidence="3">
    <location>
        <begin position="1"/>
        <end position="24"/>
    </location>
</feature>